<dbReference type="AlphaFoldDB" id="A0A3N4K7T8"/>
<keyword evidence="2" id="KW-1185">Reference proteome</keyword>
<feature type="non-terminal residue" evidence="1">
    <location>
        <position position="59"/>
    </location>
</feature>
<reference evidence="1 2" key="1">
    <citation type="journal article" date="2018" name="Nat. Ecol. Evol.">
        <title>Pezizomycetes genomes reveal the molecular basis of ectomycorrhizal truffle lifestyle.</title>
        <authorList>
            <person name="Murat C."/>
            <person name="Payen T."/>
            <person name="Noel B."/>
            <person name="Kuo A."/>
            <person name="Morin E."/>
            <person name="Chen J."/>
            <person name="Kohler A."/>
            <person name="Krizsan K."/>
            <person name="Balestrini R."/>
            <person name="Da Silva C."/>
            <person name="Montanini B."/>
            <person name="Hainaut M."/>
            <person name="Levati E."/>
            <person name="Barry K.W."/>
            <person name="Belfiori B."/>
            <person name="Cichocki N."/>
            <person name="Clum A."/>
            <person name="Dockter R.B."/>
            <person name="Fauchery L."/>
            <person name="Guy J."/>
            <person name="Iotti M."/>
            <person name="Le Tacon F."/>
            <person name="Lindquist E.A."/>
            <person name="Lipzen A."/>
            <person name="Malagnac F."/>
            <person name="Mello A."/>
            <person name="Molinier V."/>
            <person name="Miyauchi S."/>
            <person name="Poulain J."/>
            <person name="Riccioni C."/>
            <person name="Rubini A."/>
            <person name="Sitrit Y."/>
            <person name="Splivallo R."/>
            <person name="Traeger S."/>
            <person name="Wang M."/>
            <person name="Zifcakova L."/>
            <person name="Wipf D."/>
            <person name="Zambonelli A."/>
            <person name="Paolocci F."/>
            <person name="Nowrousian M."/>
            <person name="Ottonello S."/>
            <person name="Baldrian P."/>
            <person name="Spatafora J.W."/>
            <person name="Henrissat B."/>
            <person name="Nagy L.G."/>
            <person name="Aury J.M."/>
            <person name="Wincker P."/>
            <person name="Grigoriev I.V."/>
            <person name="Bonfante P."/>
            <person name="Martin F.M."/>
        </authorList>
    </citation>
    <scope>NUCLEOTIDE SEQUENCE [LARGE SCALE GENOMIC DNA]</scope>
    <source>
        <strain evidence="1 2">120613-1</strain>
    </source>
</reference>
<evidence type="ECO:0000313" key="2">
    <source>
        <dbReference type="Proteomes" id="UP000276215"/>
    </source>
</evidence>
<evidence type="ECO:0000313" key="1">
    <source>
        <dbReference type="EMBL" id="RPB02015.1"/>
    </source>
</evidence>
<gene>
    <name evidence="1" type="ORF">L873DRAFT_572916</name>
</gene>
<protein>
    <submittedName>
        <fullName evidence="1">Uncharacterized protein</fullName>
    </submittedName>
</protein>
<name>A0A3N4K7T8_9PEZI</name>
<dbReference type="EMBL" id="ML120370">
    <property type="protein sequence ID" value="RPB02015.1"/>
    <property type="molecule type" value="Genomic_DNA"/>
</dbReference>
<accession>A0A3N4K7T8</accession>
<organism evidence="1 2">
    <name type="scientific">Choiromyces venosus 120613-1</name>
    <dbReference type="NCBI Taxonomy" id="1336337"/>
    <lineage>
        <taxon>Eukaryota</taxon>
        <taxon>Fungi</taxon>
        <taxon>Dikarya</taxon>
        <taxon>Ascomycota</taxon>
        <taxon>Pezizomycotina</taxon>
        <taxon>Pezizomycetes</taxon>
        <taxon>Pezizales</taxon>
        <taxon>Tuberaceae</taxon>
        <taxon>Choiromyces</taxon>
    </lineage>
</organism>
<sequence>MITTLLSNILLCINGGNQVSEKYYLLSPLMWRIICTYQMTVKRNKNIRSIPDCSEYFYY</sequence>
<proteinExistence type="predicted"/>
<dbReference type="Proteomes" id="UP000276215">
    <property type="component" value="Unassembled WGS sequence"/>
</dbReference>